<reference evidence="2 3" key="1">
    <citation type="journal article" date="2016" name="DNA Res.">
        <title>Genome sequence of Aspergillus luchuensis NBRC 4314.</title>
        <authorList>
            <person name="Yamada O."/>
            <person name="Machida M."/>
            <person name="Hosoyama A."/>
            <person name="Goto M."/>
            <person name="Takahashi T."/>
            <person name="Futagami T."/>
            <person name="Yamagata Y."/>
            <person name="Takeuchi M."/>
            <person name="Kobayashi T."/>
            <person name="Koike H."/>
            <person name="Abe K."/>
            <person name="Asai K."/>
            <person name="Arita M."/>
            <person name="Fujita N."/>
            <person name="Fukuda K."/>
            <person name="Higa K."/>
            <person name="Horikawa H."/>
            <person name="Ishikawa T."/>
            <person name="Jinno K."/>
            <person name="Kato Y."/>
            <person name="Kirimura K."/>
            <person name="Mizutani O."/>
            <person name="Nakasone K."/>
            <person name="Sano M."/>
            <person name="Shiraishi Y."/>
            <person name="Tsukahara M."/>
            <person name="Gomi K."/>
        </authorList>
    </citation>
    <scope>NUCLEOTIDE SEQUENCE [LARGE SCALE GENOMIC DNA]</scope>
    <source>
        <strain evidence="2 3">RIB 2604</strain>
    </source>
</reference>
<evidence type="ECO:0000313" key="2">
    <source>
        <dbReference type="EMBL" id="GAT19516.1"/>
    </source>
</evidence>
<feature type="region of interest" description="Disordered" evidence="1">
    <location>
        <begin position="1"/>
        <end position="31"/>
    </location>
</feature>
<gene>
    <name evidence="2" type="ORF">RIB2604_00600940</name>
</gene>
<proteinExistence type="predicted"/>
<comment type="caution">
    <text evidence="2">The sequence shown here is derived from an EMBL/GenBank/DDBJ whole genome shotgun (WGS) entry which is preliminary data.</text>
</comment>
<protein>
    <submittedName>
        <fullName evidence="2">DNA polymerase epsilon subunit B</fullName>
    </submittedName>
</protein>
<name>A0A146EZS2_ASPKA</name>
<reference evidence="3" key="2">
    <citation type="submission" date="2016-02" db="EMBL/GenBank/DDBJ databases">
        <title>Genome sequencing of Aspergillus luchuensis NBRC 4314.</title>
        <authorList>
            <person name="Yamada O."/>
        </authorList>
    </citation>
    <scope>NUCLEOTIDE SEQUENCE [LARGE SCALE GENOMIC DNA]</scope>
    <source>
        <strain evidence="3">RIB 2604</strain>
    </source>
</reference>
<dbReference type="Proteomes" id="UP000075230">
    <property type="component" value="Unassembled WGS sequence"/>
</dbReference>
<feature type="compositionally biased region" description="Polar residues" evidence="1">
    <location>
        <begin position="1"/>
        <end position="13"/>
    </location>
</feature>
<sequence>MFSNELSDVSSRTMSEDGHVSETEDVDEHYPSEQCPIIHTAMIRAHMSTHSVLENVNISNGKETLIRKRKLIGSYSKVKLIHA</sequence>
<evidence type="ECO:0000256" key="1">
    <source>
        <dbReference type="SAM" id="MobiDB-lite"/>
    </source>
</evidence>
<organism evidence="2 3">
    <name type="scientific">Aspergillus kawachii</name>
    <name type="common">White koji mold</name>
    <name type="synonym">Aspergillus awamori var. kawachi</name>
    <dbReference type="NCBI Taxonomy" id="1069201"/>
    <lineage>
        <taxon>Eukaryota</taxon>
        <taxon>Fungi</taxon>
        <taxon>Dikarya</taxon>
        <taxon>Ascomycota</taxon>
        <taxon>Pezizomycotina</taxon>
        <taxon>Eurotiomycetes</taxon>
        <taxon>Eurotiomycetidae</taxon>
        <taxon>Eurotiales</taxon>
        <taxon>Aspergillaceae</taxon>
        <taxon>Aspergillus</taxon>
        <taxon>Aspergillus subgen. Circumdati</taxon>
    </lineage>
</organism>
<evidence type="ECO:0000313" key="3">
    <source>
        <dbReference type="Proteomes" id="UP000075230"/>
    </source>
</evidence>
<dbReference type="AlphaFoldDB" id="A0A146EZS2"/>
<dbReference type="EMBL" id="BCWF01000006">
    <property type="protein sequence ID" value="GAT19516.1"/>
    <property type="molecule type" value="Genomic_DNA"/>
</dbReference>
<accession>A0A146EZS2</accession>